<feature type="DNA-binding region" description="H-T-H motif" evidence="4">
    <location>
        <begin position="39"/>
        <end position="58"/>
    </location>
</feature>
<proteinExistence type="predicted"/>
<evidence type="ECO:0000313" key="7">
    <source>
        <dbReference type="Proteomes" id="UP000030848"/>
    </source>
</evidence>
<dbReference type="InterPro" id="IPR004111">
    <property type="entry name" value="Repressor_TetR_C"/>
</dbReference>
<accession>A0A837D6C1</accession>
<sequence length="215" mass="23039">MSYWLAEPRGRVRRRVLTGTALADAAVEILDGEGPEALSMRRVAELLGVAQSSLYGHVRGRDDLRDLALDRVLGRELDGLFADAGDDVVALAVNWFDHLVRHPWAAPLVLERTPLGPSYLALADELCRLLAEAGVPAHEVLGRSYSITALVAGHAIAHENARRARRAGLGYEAVELSSSPHLASAVSGFAGGWPDVVRRGVEALSRCAVGPKQVD</sequence>
<dbReference type="InterPro" id="IPR009057">
    <property type="entry name" value="Homeodomain-like_sf"/>
</dbReference>
<dbReference type="Gene3D" id="1.10.357.10">
    <property type="entry name" value="Tetracycline Repressor, domain 2"/>
    <property type="match status" value="1"/>
</dbReference>
<dbReference type="Proteomes" id="UP000030848">
    <property type="component" value="Unassembled WGS sequence"/>
</dbReference>
<dbReference type="InterPro" id="IPR050109">
    <property type="entry name" value="HTH-type_TetR-like_transc_reg"/>
</dbReference>
<dbReference type="GO" id="GO:0003700">
    <property type="term" value="F:DNA-binding transcription factor activity"/>
    <property type="evidence" value="ECO:0007669"/>
    <property type="project" value="TreeGrafter"/>
</dbReference>
<evidence type="ECO:0000256" key="1">
    <source>
        <dbReference type="ARBA" id="ARBA00023015"/>
    </source>
</evidence>
<evidence type="ECO:0000313" key="6">
    <source>
        <dbReference type="EMBL" id="KHF42191.1"/>
    </source>
</evidence>
<comment type="caution">
    <text evidence="6">The sequence shown here is derived from an EMBL/GenBank/DDBJ whole genome shotgun (WGS) entry which is preliminary data.</text>
</comment>
<dbReference type="GO" id="GO:0045892">
    <property type="term" value="P:negative regulation of DNA-templated transcription"/>
    <property type="evidence" value="ECO:0007669"/>
    <property type="project" value="InterPro"/>
</dbReference>
<dbReference type="InterPro" id="IPR001647">
    <property type="entry name" value="HTH_TetR"/>
</dbReference>
<keyword evidence="3" id="KW-0804">Transcription</keyword>
<dbReference type="AlphaFoldDB" id="A0A837D6C1"/>
<evidence type="ECO:0000256" key="3">
    <source>
        <dbReference type="ARBA" id="ARBA00023163"/>
    </source>
</evidence>
<dbReference type="SUPFAM" id="SSF48498">
    <property type="entry name" value="Tetracyclin repressor-like, C-terminal domain"/>
    <property type="match status" value="1"/>
</dbReference>
<dbReference type="PANTHER" id="PTHR30055">
    <property type="entry name" value="HTH-TYPE TRANSCRIPTIONAL REGULATOR RUTR"/>
    <property type="match status" value="1"/>
</dbReference>
<organism evidence="6 7">
    <name type="scientific">Saccharomonospora viridis</name>
    <dbReference type="NCBI Taxonomy" id="1852"/>
    <lineage>
        <taxon>Bacteria</taxon>
        <taxon>Bacillati</taxon>
        <taxon>Actinomycetota</taxon>
        <taxon>Actinomycetes</taxon>
        <taxon>Pseudonocardiales</taxon>
        <taxon>Pseudonocardiaceae</taxon>
        <taxon>Saccharomonospora</taxon>
    </lineage>
</organism>
<dbReference type="PANTHER" id="PTHR30055:SF151">
    <property type="entry name" value="TRANSCRIPTIONAL REGULATORY PROTEIN"/>
    <property type="match status" value="1"/>
</dbReference>
<dbReference type="GO" id="GO:0000976">
    <property type="term" value="F:transcription cis-regulatory region binding"/>
    <property type="evidence" value="ECO:0007669"/>
    <property type="project" value="TreeGrafter"/>
</dbReference>
<gene>
    <name evidence="6" type="ORF">MINT15_39970</name>
</gene>
<dbReference type="RefSeq" id="WP_177206840.1">
    <property type="nucleotide sequence ID" value="NZ_FOWS01000003.1"/>
</dbReference>
<protein>
    <submittedName>
        <fullName evidence="6">TetR family transcriptional regulator</fullName>
    </submittedName>
</protein>
<name>A0A837D6C1_9PSEU</name>
<dbReference type="Pfam" id="PF00440">
    <property type="entry name" value="TetR_N"/>
    <property type="match status" value="1"/>
</dbReference>
<dbReference type="PROSITE" id="PS50977">
    <property type="entry name" value="HTH_TETR_2"/>
    <property type="match status" value="1"/>
</dbReference>
<evidence type="ECO:0000256" key="2">
    <source>
        <dbReference type="ARBA" id="ARBA00023125"/>
    </source>
</evidence>
<keyword evidence="1" id="KW-0805">Transcription regulation</keyword>
<dbReference type="Pfam" id="PF02909">
    <property type="entry name" value="TetR_C_1"/>
    <property type="match status" value="1"/>
</dbReference>
<feature type="domain" description="HTH tetR-type" evidence="5">
    <location>
        <begin position="16"/>
        <end position="76"/>
    </location>
</feature>
<evidence type="ECO:0000256" key="4">
    <source>
        <dbReference type="PROSITE-ProRule" id="PRU00335"/>
    </source>
</evidence>
<keyword evidence="2 4" id="KW-0238">DNA-binding</keyword>
<dbReference type="InterPro" id="IPR036271">
    <property type="entry name" value="Tet_transcr_reg_TetR-rel_C_sf"/>
</dbReference>
<evidence type="ECO:0000259" key="5">
    <source>
        <dbReference type="PROSITE" id="PS50977"/>
    </source>
</evidence>
<dbReference type="EMBL" id="JRZE01000008">
    <property type="protein sequence ID" value="KHF42191.1"/>
    <property type="molecule type" value="Genomic_DNA"/>
</dbReference>
<reference evidence="6 7" key="1">
    <citation type="submission" date="2014-10" db="EMBL/GenBank/DDBJ databases">
        <title>Genome sequence of Micropolyspora internatus JCM3315.</title>
        <authorList>
            <person name="Shin S.-K."/>
            <person name="Yi H."/>
        </authorList>
    </citation>
    <scope>NUCLEOTIDE SEQUENCE [LARGE SCALE GENOMIC DNA]</scope>
    <source>
        <strain evidence="6 7">JCM 3315</strain>
    </source>
</reference>
<dbReference type="SUPFAM" id="SSF46689">
    <property type="entry name" value="Homeodomain-like"/>
    <property type="match status" value="1"/>
</dbReference>